<dbReference type="EMBL" id="JAVDPF010000004">
    <property type="protein sequence ID" value="KAL1884574.1"/>
    <property type="molecule type" value="Genomic_DNA"/>
</dbReference>
<protein>
    <submittedName>
        <fullName evidence="1">Uncharacterized protein</fullName>
    </submittedName>
</protein>
<proteinExistence type="predicted"/>
<evidence type="ECO:0000313" key="1">
    <source>
        <dbReference type="EMBL" id="KAL1884574.1"/>
    </source>
</evidence>
<organism evidence="1 2">
    <name type="scientific">Paecilomyces lecythidis</name>
    <dbReference type="NCBI Taxonomy" id="3004212"/>
    <lineage>
        <taxon>Eukaryota</taxon>
        <taxon>Fungi</taxon>
        <taxon>Dikarya</taxon>
        <taxon>Ascomycota</taxon>
        <taxon>Pezizomycotina</taxon>
        <taxon>Eurotiomycetes</taxon>
        <taxon>Eurotiomycetidae</taxon>
        <taxon>Eurotiales</taxon>
        <taxon>Thermoascaceae</taxon>
        <taxon>Paecilomyces</taxon>
    </lineage>
</organism>
<accession>A0ABR3Y8C5</accession>
<keyword evidence="2" id="KW-1185">Reference proteome</keyword>
<gene>
    <name evidence="1" type="ORF">Plec18167_002164</name>
</gene>
<dbReference type="Proteomes" id="UP001583193">
    <property type="component" value="Unassembled WGS sequence"/>
</dbReference>
<name>A0ABR3Y8C5_9EURO</name>
<comment type="caution">
    <text evidence="1">The sequence shown here is derived from an EMBL/GenBank/DDBJ whole genome shotgun (WGS) entry which is preliminary data.</text>
</comment>
<evidence type="ECO:0000313" key="2">
    <source>
        <dbReference type="Proteomes" id="UP001583193"/>
    </source>
</evidence>
<sequence length="170" mass="19105">MVDFALVNFLQAVCPKVPGVKSHWVPTRFQMRANFGQIGYTAILDGGLCIWEEPGNVEALLECKALNRDSALPGVQFQEASQIAAWLMQKNRPASVETGRIFLVSQNGKEIYITLGTLDRQYLGYLTRGQNISRFLKLYLYGPWFIHNANHMEDLAEIILAFVLKVGDGK</sequence>
<reference evidence="1 2" key="1">
    <citation type="journal article" date="2024" name="IMA Fungus">
        <title>IMA Genome - F19 : A genome assembly and annotation guide to empower mycologists, including annotated draft genome sequences of Ceratocystis pirilliformis, Diaporthe australafricana, Fusarium ophioides, Paecilomyces lecythidis, and Sporothrix stenoceras.</title>
        <authorList>
            <person name="Aylward J."/>
            <person name="Wilson A.M."/>
            <person name="Visagie C.M."/>
            <person name="Spraker J."/>
            <person name="Barnes I."/>
            <person name="Buitendag C."/>
            <person name="Ceriani C."/>
            <person name="Del Mar Angel L."/>
            <person name="du Plessis D."/>
            <person name="Fuchs T."/>
            <person name="Gasser K."/>
            <person name="Kramer D."/>
            <person name="Li W."/>
            <person name="Munsamy K."/>
            <person name="Piso A."/>
            <person name="Price J.L."/>
            <person name="Sonnekus B."/>
            <person name="Thomas C."/>
            <person name="van der Nest A."/>
            <person name="van Dijk A."/>
            <person name="van Heerden A."/>
            <person name="van Vuuren N."/>
            <person name="Yilmaz N."/>
            <person name="Duong T.A."/>
            <person name="van der Merwe N.A."/>
            <person name="Wingfield M.J."/>
            <person name="Wingfield B.D."/>
        </authorList>
    </citation>
    <scope>NUCLEOTIDE SEQUENCE [LARGE SCALE GENOMIC DNA]</scope>
    <source>
        <strain evidence="1 2">CMW 18167</strain>
    </source>
</reference>